<keyword evidence="2" id="KW-0378">Hydrolase</keyword>
<organism evidence="3 4">
    <name type="scientific">Aquibacillus rhizosphaerae</name>
    <dbReference type="NCBI Taxonomy" id="3051431"/>
    <lineage>
        <taxon>Bacteria</taxon>
        <taxon>Bacillati</taxon>
        <taxon>Bacillota</taxon>
        <taxon>Bacilli</taxon>
        <taxon>Bacillales</taxon>
        <taxon>Bacillaceae</taxon>
        <taxon>Aquibacillus</taxon>
    </lineage>
</organism>
<evidence type="ECO:0000256" key="1">
    <source>
        <dbReference type="ARBA" id="ARBA00006763"/>
    </source>
</evidence>
<dbReference type="PANTHER" id="PTHR31223:SF70">
    <property type="entry name" value="LOG FAMILY PROTEIN YJL055W"/>
    <property type="match status" value="1"/>
</dbReference>
<dbReference type="RefSeq" id="WP_285932329.1">
    <property type="nucleotide sequence ID" value="NZ_JASTZU010000037.1"/>
</dbReference>
<dbReference type="InterPro" id="IPR005269">
    <property type="entry name" value="LOG"/>
</dbReference>
<proteinExistence type="inferred from homology"/>
<dbReference type="SUPFAM" id="SSF102405">
    <property type="entry name" value="MCP/YpsA-like"/>
    <property type="match status" value="1"/>
</dbReference>
<protein>
    <recommendedName>
        <fullName evidence="2">Cytokinin riboside 5'-monophosphate phosphoribohydrolase</fullName>
        <ecNumber evidence="2">3.2.2.n1</ecNumber>
    </recommendedName>
</protein>
<dbReference type="EC" id="3.2.2.n1" evidence="2"/>
<comment type="caution">
    <text evidence="3">The sequence shown here is derived from an EMBL/GenBank/DDBJ whole genome shotgun (WGS) entry which is preliminary data.</text>
</comment>
<sequence>MQSICIFAGSNVGKHIEYHESANVLGKLIAEGGFRLVYGGSKIGLMGSVANAVLQSGGQVVGVMPRGLFKGETVHSGLSQLIEVDSMHERKAKMSELADSFIAIPGGLGTFEELFEVLCWAQIGIHEKPIGLLNVKGYYNPLIQLIKYSIEEGFSNQSHMDIIQSSSDPERLIKKLVNYKPPVMETKWKY</sequence>
<dbReference type="Gene3D" id="3.40.50.450">
    <property type="match status" value="1"/>
</dbReference>
<dbReference type="EMBL" id="JASTZU010000037">
    <property type="protein sequence ID" value="MDL4841119.1"/>
    <property type="molecule type" value="Genomic_DNA"/>
</dbReference>
<keyword evidence="2" id="KW-0203">Cytokinin biosynthesis</keyword>
<evidence type="ECO:0000256" key="2">
    <source>
        <dbReference type="RuleBase" id="RU363015"/>
    </source>
</evidence>
<name>A0ABT7L5I5_9BACI</name>
<accession>A0ABT7L5I5</accession>
<dbReference type="PANTHER" id="PTHR31223">
    <property type="entry name" value="LOG FAMILY PROTEIN YJL055W"/>
    <property type="match status" value="1"/>
</dbReference>
<dbReference type="Pfam" id="PF03641">
    <property type="entry name" value="Lysine_decarbox"/>
    <property type="match status" value="1"/>
</dbReference>
<dbReference type="NCBIfam" id="TIGR00730">
    <property type="entry name" value="Rossman fold protein, TIGR00730 family"/>
    <property type="match status" value="1"/>
</dbReference>
<gene>
    <name evidence="3" type="ORF">QQS35_11715</name>
</gene>
<keyword evidence="4" id="KW-1185">Reference proteome</keyword>
<evidence type="ECO:0000313" key="4">
    <source>
        <dbReference type="Proteomes" id="UP001235343"/>
    </source>
</evidence>
<evidence type="ECO:0000313" key="3">
    <source>
        <dbReference type="EMBL" id="MDL4841119.1"/>
    </source>
</evidence>
<comment type="similarity">
    <text evidence="1 2">Belongs to the LOG family.</text>
</comment>
<dbReference type="InterPro" id="IPR031100">
    <property type="entry name" value="LOG_fam"/>
</dbReference>
<dbReference type="Proteomes" id="UP001235343">
    <property type="component" value="Unassembled WGS sequence"/>
</dbReference>
<reference evidence="3 4" key="1">
    <citation type="submission" date="2023-06" db="EMBL/GenBank/DDBJ databases">
        <title>Aquibacillus rhizosphaerae LR5S19.</title>
        <authorList>
            <person name="Sun J.-Q."/>
        </authorList>
    </citation>
    <scope>NUCLEOTIDE SEQUENCE [LARGE SCALE GENOMIC DNA]</scope>
    <source>
        <strain evidence="3 4">LR5S19</strain>
    </source>
</reference>